<accession>A0A0F5JU94</accession>
<gene>
    <name evidence="1" type="ORF">WM40_23405</name>
</gene>
<dbReference type="PATRIC" id="fig|28092.6.peg.5501"/>
<organism evidence="1 2">
    <name type="scientific">Robbsia andropogonis</name>
    <dbReference type="NCBI Taxonomy" id="28092"/>
    <lineage>
        <taxon>Bacteria</taxon>
        <taxon>Pseudomonadati</taxon>
        <taxon>Pseudomonadota</taxon>
        <taxon>Betaproteobacteria</taxon>
        <taxon>Burkholderiales</taxon>
        <taxon>Burkholderiaceae</taxon>
        <taxon>Robbsia</taxon>
    </lineage>
</organism>
<dbReference type="EMBL" id="LAQU01000044">
    <property type="protein sequence ID" value="KKB61416.1"/>
    <property type="molecule type" value="Genomic_DNA"/>
</dbReference>
<reference evidence="1 2" key="1">
    <citation type="submission" date="2015-03" db="EMBL/GenBank/DDBJ databases">
        <title>Draft Genome Sequence of Burkholderia andropogonis type strain ICMP2807, isolated from Sorghum bicolor.</title>
        <authorList>
            <person name="Lopes-Santos L."/>
            <person name="Castro D.B."/>
            <person name="Ottoboni L.M."/>
            <person name="Park D."/>
            <person name="Weirc B.S."/>
            <person name="Destefano S.A."/>
        </authorList>
    </citation>
    <scope>NUCLEOTIDE SEQUENCE [LARGE SCALE GENOMIC DNA]</scope>
    <source>
        <strain evidence="1 2">ICMP2807</strain>
    </source>
</reference>
<proteinExistence type="predicted"/>
<protein>
    <submittedName>
        <fullName evidence="1">Uncharacterized protein</fullName>
    </submittedName>
</protein>
<dbReference type="AlphaFoldDB" id="A0A0F5JU94"/>
<keyword evidence="2" id="KW-1185">Reference proteome</keyword>
<dbReference type="Proteomes" id="UP000033618">
    <property type="component" value="Unassembled WGS sequence"/>
</dbReference>
<comment type="caution">
    <text evidence="1">The sequence shown here is derived from an EMBL/GenBank/DDBJ whole genome shotgun (WGS) entry which is preliminary data.</text>
</comment>
<sequence length="108" mass="12665">MMAIRYHWRDLIRSKRADMHCWNFLDLLGMMSDFNVEELADYGLVIHGKRTNQNAQHFFECTDFICWILDNHGVILLAPYLGFNSLHLLLLKPIPIPQRAFHAPTLNV</sequence>
<evidence type="ECO:0000313" key="1">
    <source>
        <dbReference type="EMBL" id="KKB61416.1"/>
    </source>
</evidence>
<evidence type="ECO:0000313" key="2">
    <source>
        <dbReference type="Proteomes" id="UP000033618"/>
    </source>
</evidence>
<name>A0A0F5JU94_9BURK</name>